<evidence type="ECO:0000313" key="6">
    <source>
        <dbReference type="EMBL" id="MET3731332.1"/>
    </source>
</evidence>
<feature type="transmembrane region" description="Helical" evidence="5">
    <location>
        <begin position="94"/>
        <end position="115"/>
    </location>
</feature>
<keyword evidence="2 5" id="KW-0812">Transmembrane</keyword>
<sequence length="277" mass="31644">MEEGKEKEMSFLGHIFELRGHMIRSVIAIFVGAILCGIFWETINNQFIMAPLSSDFFTYQMLNSLAESIGIDPIYSKSFDYSKELKNLIPAGQITAQIFAILVCGLILAIPYVVYEIWKFIRPGLSENERKHTNGAVAGITFFFLTGVLFSYFFMLPFSIQFLFSYNPFSISNEWTLSSYTRLFIQTLLGMGIVFLFPVFAYFLAKIGILTPQFLTTYRKHALVVILVIAAVITPSDVMSMMIATIPLLILYEFSVYITKYVYNKQLKSEARDLIKK</sequence>
<organism evidence="6 7">
    <name type="scientific">Moheibacter stercoris</name>
    <dbReference type="NCBI Taxonomy" id="1628251"/>
    <lineage>
        <taxon>Bacteria</taxon>
        <taxon>Pseudomonadati</taxon>
        <taxon>Bacteroidota</taxon>
        <taxon>Flavobacteriia</taxon>
        <taxon>Flavobacteriales</taxon>
        <taxon>Weeksellaceae</taxon>
        <taxon>Moheibacter</taxon>
    </lineage>
</organism>
<gene>
    <name evidence="5" type="primary">tatC</name>
    <name evidence="6" type="ORF">ABID46_000901</name>
</gene>
<feature type="transmembrane region" description="Helical" evidence="5">
    <location>
        <begin position="184"/>
        <end position="205"/>
    </location>
</feature>
<feature type="transmembrane region" description="Helical" evidence="5">
    <location>
        <begin position="136"/>
        <end position="164"/>
    </location>
</feature>
<dbReference type="EMBL" id="JBEPMO010000004">
    <property type="protein sequence ID" value="MET3731332.1"/>
    <property type="molecule type" value="Genomic_DNA"/>
</dbReference>
<evidence type="ECO:0000256" key="1">
    <source>
        <dbReference type="ARBA" id="ARBA00004141"/>
    </source>
</evidence>
<comment type="similarity">
    <text evidence="5">Belongs to the TatC family.</text>
</comment>
<comment type="caution">
    <text evidence="6">The sequence shown here is derived from an EMBL/GenBank/DDBJ whole genome shotgun (WGS) entry which is preliminary data.</text>
</comment>
<keyword evidence="5" id="KW-0653">Protein transport</keyword>
<keyword evidence="7" id="KW-1185">Reference proteome</keyword>
<keyword evidence="5" id="KW-1003">Cell membrane</keyword>
<protein>
    <recommendedName>
        <fullName evidence="5">Sec-independent protein translocase protein TatC</fullName>
    </recommendedName>
</protein>
<dbReference type="RefSeq" id="WP_354507495.1">
    <property type="nucleotide sequence ID" value="NZ_JBEPMO010000004.1"/>
</dbReference>
<reference evidence="6 7" key="1">
    <citation type="submission" date="2024-06" db="EMBL/GenBank/DDBJ databases">
        <title>Genomic Encyclopedia of Type Strains, Phase IV (KMG-IV): sequencing the most valuable type-strain genomes for metagenomic binning, comparative biology and taxonomic classification.</title>
        <authorList>
            <person name="Goeker M."/>
        </authorList>
    </citation>
    <scope>NUCLEOTIDE SEQUENCE [LARGE SCALE GENOMIC DNA]</scope>
    <source>
        <strain evidence="6 7">DSM 29388</strain>
    </source>
</reference>
<keyword evidence="3 5" id="KW-1133">Transmembrane helix</keyword>
<dbReference type="PANTHER" id="PTHR30371:SF0">
    <property type="entry name" value="SEC-INDEPENDENT PROTEIN TRANSLOCASE PROTEIN TATC, CHLOROPLASTIC-RELATED"/>
    <property type="match status" value="1"/>
</dbReference>
<dbReference type="NCBIfam" id="TIGR00945">
    <property type="entry name" value="tatC"/>
    <property type="match status" value="1"/>
</dbReference>
<dbReference type="PRINTS" id="PR01840">
    <property type="entry name" value="TATCFAMILY"/>
</dbReference>
<dbReference type="Pfam" id="PF00902">
    <property type="entry name" value="TatC"/>
    <property type="match status" value="1"/>
</dbReference>
<feature type="transmembrane region" description="Helical" evidence="5">
    <location>
        <begin position="217"/>
        <end position="235"/>
    </location>
</feature>
<feature type="transmembrane region" description="Helical" evidence="5">
    <location>
        <begin position="21"/>
        <end position="40"/>
    </location>
</feature>
<feature type="transmembrane region" description="Helical" evidence="5">
    <location>
        <begin position="241"/>
        <end position="263"/>
    </location>
</feature>
<comment type="subunit">
    <text evidence="5">Forms a complex with TatA.</text>
</comment>
<comment type="subcellular location">
    <subcellularLocation>
        <location evidence="5">Cell membrane</location>
        <topology evidence="5">Multi-pass membrane protein</topology>
    </subcellularLocation>
    <subcellularLocation>
        <location evidence="1">Membrane</location>
        <topology evidence="1">Multi-pass membrane protein</topology>
    </subcellularLocation>
</comment>
<evidence type="ECO:0000256" key="4">
    <source>
        <dbReference type="ARBA" id="ARBA00023136"/>
    </source>
</evidence>
<evidence type="ECO:0000256" key="3">
    <source>
        <dbReference type="ARBA" id="ARBA00022989"/>
    </source>
</evidence>
<accession>A0ABV2LUN8</accession>
<proteinExistence type="inferred from homology"/>
<dbReference type="PANTHER" id="PTHR30371">
    <property type="entry name" value="SEC-INDEPENDENT PROTEIN TRANSLOCASE PROTEIN TATC"/>
    <property type="match status" value="1"/>
</dbReference>
<keyword evidence="4 5" id="KW-0472">Membrane</keyword>
<keyword evidence="5" id="KW-0813">Transport</keyword>
<dbReference type="InterPro" id="IPR002033">
    <property type="entry name" value="TatC"/>
</dbReference>
<name>A0ABV2LUN8_9FLAO</name>
<keyword evidence="5" id="KW-0811">Translocation</keyword>
<evidence type="ECO:0000313" key="7">
    <source>
        <dbReference type="Proteomes" id="UP001549146"/>
    </source>
</evidence>
<evidence type="ECO:0000256" key="2">
    <source>
        <dbReference type="ARBA" id="ARBA00022692"/>
    </source>
</evidence>
<comment type="function">
    <text evidence="5">Part of the twin-arginine translocation (Tat) system that transports large folded proteins containing a characteristic twin-arginine motif in their signal peptide across membranes.</text>
</comment>
<dbReference type="HAMAP" id="MF_00902">
    <property type="entry name" value="TatC"/>
    <property type="match status" value="1"/>
</dbReference>
<dbReference type="Proteomes" id="UP001549146">
    <property type="component" value="Unassembled WGS sequence"/>
</dbReference>
<evidence type="ECO:0000256" key="5">
    <source>
        <dbReference type="HAMAP-Rule" id="MF_00902"/>
    </source>
</evidence>